<comment type="catalytic activity">
    <reaction evidence="8">
        <text>L-seryl-[protein] + ATP = O-phospho-L-seryl-[protein] + ADP + H(+)</text>
        <dbReference type="Rhea" id="RHEA:17989"/>
        <dbReference type="Rhea" id="RHEA-COMP:9863"/>
        <dbReference type="Rhea" id="RHEA-COMP:11604"/>
        <dbReference type="ChEBI" id="CHEBI:15378"/>
        <dbReference type="ChEBI" id="CHEBI:29999"/>
        <dbReference type="ChEBI" id="CHEBI:30616"/>
        <dbReference type="ChEBI" id="CHEBI:83421"/>
        <dbReference type="ChEBI" id="CHEBI:456216"/>
        <dbReference type="EC" id="2.7.11.1"/>
    </reaction>
</comment>
<evidence type="ECO:0000313" key="12">
    <source>
        <dbReference type="EMBL" id="CAI3981836.1"/>
    </source>
</evidence>
<sequence>MENFHPNICQKWEIVNDADPDGLYRTATRRCGCGDLDNDSRSVFSRVTIPLLLTIGALALRMTIDGDREDYADVQSANKADGNGVQGRKPRERMWYLDYARILCVACVVSEHSGGELFSDRNVMWVQQWVVPFLYVVSGIAFMLSKTGILKYEFRLFLVLAIGTTANAVAEMVNGKDPVARPGWTMYQMAYVAVIMIVSALVVPIKEVLKWRAENPCAATPWRLRMIAAVYGLLATASLVLFVGGFSFITDGESLRQSGAGGATVILEAPMFLSRTFGLFFLVSLTACWGYCSSAGWILILLSYATHAMIPYNKGGHPLSPDLFLIGMVTYEWPLKYKTQIASNLRSYWPVVLAVILLCSMPQVSGRCDLHPMHTTWERSRFRFVEAVLVIGLVTGAFRADDPHGITPWMNLWSLYAYCFHVAWARMLPKPYGAVVTYGSIPLFYVCHKMRRRRHLAEPETELGSSSWDRLKPQRKSWAAFSKRGLDCKAVRSRSHGVPILLPVPKVEMLLDQNPCSKLPFATFNSKGLSSWGSNLLGQASEQLGPAAAAAAASIRSGVKEVKKSVKENLGTVPSFTSASFSGQSHHLQGVNGTPARDVTEVAFLAEGAFGAVMKVSCNRTAETFALKKISCMEGVQVASSFDAAEREAKILSELPAHNNIIRCFGYSIQKSAGGGTVKVLLELCHGHLLDFQDSKGGKLSPKEMMEPFVQITEAVRHLHAQKPPIQHRDLKVENILKGSDGYWKLCDFGSCSTDCFAAELPRPQLQRLQDEIDKTVTMLYRPPEMADVQLNSRKGYTISEQVDIWMLGCILFTLAFYRHPFQDNATAMAIFNAKYFIPSDHPMARSAKLCALIHWLLAPDPKDRPPAPRVLQACRDIGKSEYEDYVQAMPASVREKILQHERIYGARSSKEPPKEWDLKNLPVAANVSSTASSATSAKKPKESSAGFDVRFALAEGAGGYPGQSQASKPAKASLQEDLLSLDAGGPVGGGGLHHATSAPAVDLLDMSTTPSRAKSAPAMAAAGDNLLAFADFSSMPSQQVVNHTPNAGPTVSSAPDFADFGSAPSFDAFAPSSTGQAFPAQSSGKGQSADLLDLM</sequence>
<evidence type="ECO:0000256" key="6">
    <source>
        <dbReference type="ARBA" id="ARBA00022840"/>
    </source>
</evidence>
<evidence type="ECO:0000313" key="14">
    <source>
        <dbReference type="Proteomes" id="UP001152797"/>
    </source>
</evidence>
<feature type="transmembrane region" description="Helical" evidence="10">
    <location>
        <begin position="43"/>
        <end position="60"/>
    </location>
</feature>
<dbReference type="InterPro" id="IPR000719">
    <property type="entry name" value="Prot_kinase_dom"/>
</dbReference>
<dbReference type="GO" id="GO:0004674">
    <property type="term" value="F:protein serine/threonine kinase activity"/>
    <property type="evidence" value="ECO:0007669"/>
    <property type="project" value="UniProtKB-KW"/>
</dbReference>
<keyword evidence="2" id="KW-0723">Serine/threonine-protein kinase</keyword>
<dbReference type="PANTHER" id="PTHR22967">
    <property type="entry name" value="SERINE/THREONINE PROTEIN KINASE"/>
    <property type="match status" value="1"/>
</dbReference>
<evidence type="ECO:0000256" key="9">
    <source>
        <dbReference type="SAM" id="MobiDB-lite"/>
    </source>
</evidence>
<dbReference type="EC" id="2.7.11.1" evidence="1"/>
<comment type="catalytic activity">
    <reaction evidence="7">
        <text>L-threonyl-[protein] + ATP = O-phospho-L-threonyl-[protein] + ADP + H(+)</text>
        <dbReference type="Rhea" id="RHEA:46608"/>
        <dbReference type="Rhea" id="RHEA-COMP:11060"/>
        <dbReference type="Rhea" id="RHEA-COMP:11605"/>
        <dbReference type="ChEBI" id="CHEBI:15378"/>
        <dbReference type="ChEBI" id="CHEBI:30013"/>
        <dbReference type="ChEBI" id="CHEBI:30616"/>
        <dbReference type="ChEBI" id="CHEBI:61977"/>
        <dbReference type="ChEBI" id="CHEBI:456216"/>
        <dbReference type="EC" id="2.7.11.1"/>
    </reaction>
</comment>
<organism evidence="12">
    <name type="scientific">Cladocopium goreaui</name>
    <dbReference type="NCBI Taxonomy" id="2562237"/>
    <lineage>
        <taxon>Eukaryota</taxon>
        <taxon>Sar</taxon>
        <taxon>Alveolata</taxon>
        <taxon>Dinophyceae</taxon>
        <taxon>Suessiales</taxon>
        <taxon>Symbiodiniaceae</taxon>
        <taxon>Cladocopium</taxon>
    </lineage>
</organism>
<keyword evidence="3" id="KW-0808">Transferase</keyword>
<evidence type="ECO:0000259" key="11">
    <source>
        <dbReference type="PROSITE" id="PS50011"/>
    </source>
</evidence>
<dbReference type="EMBL" id="CAMXCT020000666">
    <property type="protein sequence ID" value="CAL1135211.1"/>
    <property type="molecule type" value="Genomic_DNA"/>
</dbReference>
<dbReference type="GO" id="GO:0005524">
    <property type="term" value="F:ATP binding"/>
    <property type="evidence" value="ECO:0007669"/>
    <property type="project" value="UniProtKB-KW"/>
</dbReference>
<feature type="transmembrane region" description="Helical" evidence="10">
    <location>
        <begin position="185"/>
        <end position="205"/>
    </location>
</feature>
<name>A0A9P1C0Y2_9DINO</name>
<dbReference type="SMART" id="SM00220">
    <property type="entry name" value="S_TKc"/>
    <property type="match status" value="1"/>
</dbReference>
<dbReference type="Pfam" id="PF00069">
    <property type="entry name" value="Pkinase"/>
    <property type="match status" value="1"/>
</dbReference>
<keyword evidence="14" id="KW-1185">Reference proteome</keyword>
<evidence type="ECO:0000256" key="3">
    <source>
        <dbReference type="ARBA" id="ARBA00022679"/>
    </source>
</evidence>
<dbReference type="Proteomes" id="UP001152797">
    <property type="component" value="Unassembled WGS sequence"/>
</dbReference>
<feature type="transmembrane region" description="Helical" evidence="10">
    <location>
        <begin position="156"/>
        <end position="173"/>
    </location>
</feature>
<reference evidence="13 14" key="2">
    <citation type="submission" date="2024-05" db="EMBL/GenBank/DDBJ databases">
        <authorList>
            <person name="Chen Y."/>
            <person name="Shah S."/>
            <person name="Dougan E. K."/>
            <person name="Thang M."/>
            <person name="Chan C."/>
        </authorList>
    </citation>
    <scope>NUCLEOTIDE SEQUENCE [LARGE SCALE GENOMIC DNA]</scope>
</reference>
<keyword evidence="4" id="KW-0547">Nucleotide-binding</keyword>
<proteinExistence type="predicted"/>
<evidence type="ECO:0000313" key="13">
    <source>
        <dbReference type="EMBL" id="CAL4769148.1"/>
    </source>
</evidence>
<keyword evidence="10" id="KW-0812">Transmembrane</keyword>
<gene>
    <name evidence="12" type="ORF">C1SCF055_LOCUS9586</name>
</gene>
<dbReference type="InterPro" id="IPR011009">
    <property type="entry name" value="Kinase-like_dom_sf"/>
</dbReference>
<comment type="caution">
    <text evidence="12">The sequence shown here is derived from an EMBL/GenBank/DDBJ whole genome shotgun (WGS) entry which is preliminary data.</text>
</comment>
<feature type="transmembrane region" description="Helical" evidence="10">
    <location>
        <begin position="347"/>
        <end position="364"/>
    </location>
</feature>
<keyword evidence="6" id="KW-0067">ATP-binding</keyword>
<keyword evidence="5 13" id="KW-0418">Kinase</keyword>
<evidence type="ECO:0000256" key="2">
    <source>
        <dbReference type="ARBA" id="ARBA00022527"/>
    </source>
</evidence>
<dbReference type="OrthoDB" id="410437at2759"/>
<dbReference type="PANTHER" id="PTHR22967:SF57">
    <property type="entry name" value="AUXILIN, ISOFORM A-RELATED"/>
    <property type="match status" value="1"/>
</dbReference>
<dbReference type="EMBL" id="CAMXCT030000666">
    <property type="protein sequence ID" value="CAL4769148.1"/>
    <property type="molecule type" value="Genomic_DNA"/>
</dbReference>
<dbReference type="GO" id="GO:0005737">
    <property type="term" value="C:cytoplasm"/>
    <property type="evidence" value="ECO:0007669"/>
    <property type="project" value="TreeGrafter"/>
</dbReference>
<feature type="compositionally biased region" description="Polar residues" evidence="9">
    <location>
        <begin position="1075"/>
        <end position="1087"/>
    </location>
</feature>
<feature type="transmembrane region" description="Helical" evidence="10">
    <location>
        <begin position="277"/>
        <end position="304"/>
    </location>
</feature>
<accession>A0A9P1C0Y2</accession>
<feature type="transmembrane region" description="Helical" evidence="10">
    <location>
        <begin position="126"/>
        <end position="144"/>
    </location>
</feature>
<evidence type="ECO:0000256" key="8">
    <source>
        <dbReference type="ARBA" id="ARBA00048679"/>
    </source>
</evidence>
<reference evidence="12" key="1">
    <citation type="submission" date="2022-10" db="EMBL/GenBank/DDBJ databases">
        <authorList>
            <person name="Chen Y."/>
            <person name="Dougan E. K."/>
            <person name="Chan C."/>
            <person name="Rhodes N."/>
            <person name="Thang M."/>
        </authorList>
    </citation>
    <scope>NUCLEOTIDE SEQUENCE</scope>
</reference>
<evidence type="ECO:0000256" key="1">
    <source>
        <dbReference type="ARBA" id="ARBA00012513"/>
    </source>
</evidence>
<feature type="transmembrane region" description="Helical" evidence="10">
    <location>
        <begin position="226"/>
        <end position="249"/>
    </location>
</feature>
<dbReference type="EMBL" id="CAMXCT010000666">
    <property type="protein sequence ID" value="CAI3981836.1"/>
    <property type="molecule type" value="Genomic_DNA"/>
</dbReference>
<dbReference type="SUPFAM" id="SSF56112">
    <property type="entry name" value="Protein kinase-like (PK-like)"/>
    <property type="match status" value="1"/>
</dbReference>
<dbReference type="AlphaFoldDB" id="A0A9P1C0Y2"/>
<evidence type="ECO:0000256" key="10">
    <source>
        <dbReference type="SAM" id="Phobius"/>
    </source>
</evidence>
<feature type="region of interest" description="Disordered" evidence="9">
    <location>
        <begin position="1072"/>
        <end position="1096"/>
    </location>
</feature>
<feature type="domain" description="Protein kinase" evidence="11">
    <location>
        <begin position="599"/>
        <end position="887"/>
    </location>
</feature>
<keyword evidence="10" id="KW-1133">Transmembrane helix</keyword>
<evidence type="ECO:0000256" key="4">
    <source>
        <dbReference type="ARBA" id="ARBA00022741"/>
    </source>
</evidence>
<protein>
    <recommendedName>
        <fullName evidence="1">non-specific serine/threonine protein kinase</fullName>
        <ecNumber evidence="1">2.7.11.1</ecNumber>
    </recommendedName>
</protein>
<dbReference type="Gene3D" id="1.10.510.10">
    <property type="entry name" value="Transferase(Phosphotransferase) domain 1"/>
    <property type="match status" value="1"/>
</dbReference>
<keyword evidence="10" id="KW-0472">Membrane</keyword>
<dbReference type="PROSITE" id="PS50011">
    <property type="entry name" value="PROTEIN_KINASE_DOM"/>
    <property type="match status" value="1"/>
</dbReference>
<evidence type="ECO:0000256" key="5">
    <source>
        <dbReference type="ARBA" id="ARBA00022777"/>
    </source>
</evidence>
<evidence type="ECO:0000256" key="7">
    <source>
        <dbReference type="ARBA" id="ARBA00047899"/>
    </source>
</evidence>